<accession>B9TBG2</accession>
<dbReference type="InParanoid" id="B9TBG2"/>
<reference evidence="3" key="1">
    <citation type="journal article" date="2010" name="Nat. Biotechnol.">
        <title>Draft genome sequence of the oilseed species Ricinus communis.</title>
        <authorList>
            <person name="Chan A.P."/>
            <person name="Crabtree J."/>
            <person name="Zhao Q."/>
            <person name="Lorenzi H."/>
            <person name="Orvis J."/>
            <person name="Puiu D."/>
            <person name="Melake-Berhan A."/>
            <person name="Jones K.M."/>
            <person name="Redman J."/>
            <person name="Chen G."/>
            <person name="Cahoon E.B."/>
            <person name="Gedil M."/>
            <person name="Stanke M."/>
            <person name="Haas B.J."/>
            <person name="Wortman J.R."/>
            <person name="Fraser-Liggett C.M."/>
            <person name="Ravel J."/>
            <person name="Rabinowicz P.D."/>
        </authorList>
    </citation>
    <scope>NUCLEOTIDE SEQUENCE [LARGE SCALE GENOMIC DNA]</scope>
    <source>
        <strain evidence="3">cv. Hale</strain>
    </source>
</reference>
<sequence length="169" mass="18741">MATRVSARLVAANCRMRTSAPLHISTIAHIAAPGPTSEGPMGSRFWSEVKNIRSLPKTAVLPGQPDTTRMADDGWHDDRRVTGGYPMRHGTTDCLRPINGDQTCQSTYRVDTQHIMLLRKLPGPASIRVDQPHVMLTGRLVRRTELRRADRQIPRPRPHSGGLRPGTGR</sequence>
<organism evidence="2 3">
    <name type="scientific">Ricinus communis</name>
    <name type="common">Castor bean</name>
    <dbReference type="NCBI Taxonomy" id="3988"/>
    <lineage>
        <taxon>Eukaryota</taxon>
        <taxon>Viridiplantae</taxon>
        <taxon>Streptophyta</taxon>
        <taxon>Embryophyta</taxon>
        <taxon>Tracheophyta</taxon>
        <taxon>Spermatophyta</taxon>
        <taxon>Magnoliopsida</taxon>
        <taxon>eudicotyledons</taxon>
        <taxon>Gunneridae</taxon>
        <taxon>Pentapetalae</taxon>
        <taxon>rosids</taxon>
        <taxon>fabids</taxon>
        <taxon>Malpighiales</taxon>
        <taxon>Euphorbiaceae</taxon>
        <taxon>Acalyphoideae</taxon>
        <taxon>Acalypheae</taxon>
        <taxon>Ricinus</taxon>
    </lineage>
</organism>
<evidence type="ECO:0000313" key="3">
    <source>
        <dbReference type="Proteomes" id="UP000008311"/>
    </source>
</evidence>
<evidence type="ECO:0000313" key="2">
    <source>
        <dbReference type="EMBL" id="EEF26801.1"/>
    </source>
</evidence>
<dbReference type="Proteomes" id="UP000008311">
    <property type="component" value="Unassembled WGS sequence"/>
</dbReference>
<keyword evidence="3" id="KW-1185">Reference proteome</keyword>
<protein>
    <submittedName>
        <fullName evidence="2">Uncharacterized protein</fullName>
    </submittedName>
</protein>
<proteinExistence type="predicted"/>
<dbReference type="AlphaFoldDB" id="B9TBG2"/>
<name>B9TBG2_RICCO</name>
<feature type="region of interest" description="Disordered" evidence="1">
    <location>
        <begin position="145"/>
        <end position="169"/>
    </location>
</feature>
<dbReference type="EMBL" id="EQ976479">
    <property type="protein sequence ID" value="EEF26801.1"/>
    <property type="molecule type" value="Genomic_DNA"/>
</dbReference>
<gene>
    <name evidence="2" type="ORF">RCOM_0010470</name>
</gene>
<evidence type="ECO:0000256" key="1">
    <source>
        <dbReference type="SAM" id="MobiDB-lite"/>
    </source>
</evidence>